<dbReference type="PANTHER" id="PTHR44019">
    <property type="entry name" value="WD REPEAT-CONTAINING PROTEIN 55"/>
    <property type="match status" value="1"/>
</dbReference>
<dbReference type="STRING" id="1210089.GCA_001613165_06037"/>
<dbReference type="AlphaFoldDB" id="A0A370GIC2"/>
<dbReference type="PRINTS" id="PR00320">
    <property type="entry name" value="GPROTEINBRPT"/>
</dbReference>
<feature type="repeat" description="WD" evidence="3">
    <location>
        <begin position="1010"/>
        <end position="1051"/>
    </location>
</feature>
<dbReference type="Pfam" id="PF00400">
    <property type="entry name" value="WD40"/>
    <property type="match status" value="6"/>
</dbReference>
<dbReference type="SUPFAM" id="SSF50978">
    <property type="entry name" value="WD40 repeat-like"/>
    <property type="match status" value="1"/>
</dbReference>
<protein>
    <submittedName>
        <fullName evidence="5">WD40 repeat protein</fullName>
    </submittedName>
</protein>
<feature type="repeat" description="WD" evidence="3">
    <location>
        <begin position="716"/>
        <end position="748"/>
    </location>
</feature>
<keyword evidence="2" id="KW-0677">Repeat</keyword>
<keyword evidence="1 3" id="KW-0853">WD repeat</keyword>
<name>A0A370GIC2_9NOCA</name>
<dbReference type="InterPro" id="IPR049052">
    <property type="entry name" value="nSTAND1"/>
</dbReference>
<proteinExistence type="predicted"/>
<dbReference type="PROSITE" id="PS00678">
    <property type="entry name" value="WD_REPEATS_1"/>
    <property type="match status" value="2"/>
</dbReference>
<dbReference type="PROSITE" id="PS50294">
    <property type="entry name" value="WD_REPEATS_REGION"/>
    <property type="match status" value="6"/>
</dbReference>
<comment type="caution">
    <text evidence="5">The sequence shown here is derived from an EMBL/GenBank/DDBJ whole genome shotgun (WGS) entry which is preliminary data.</text>
</comment>
<dbReference type="EMBL" id="QQAZ01000020">
    <property type="protein sequence ID" value="RDI43545.1"/>
    <property type="molecule type" value="Genomic_DNA"/>
</dbReference>
<dbReference type="PROSITE" id="PS50082">
    <property type="entry name" value="WD_REPEATS_2"/>
    <property type="match status" value="7"/>
</dbReference>
<gene>
    <name evidence="5" type="ORF">DFR68_12012</name>
</gene>
<evidence type="ECO:0000256" key="1">
    <source>
        <dbReference type="ARBA" id="ARBA00022574"/>
    </source>
</evidence>
<dbReference type="Gene3D" id="2.130.10.10">
    <property type="entry name" value="YVTN repeat-like/Quinoprotein amine dehydrogenase"/>
    <property type="match status" value="4"/>
</dbReference>
<feature type="repeat" description="WD" evidence="3">
    <location>
        <begin position="967"/>
        <end position="1008"/>
    </location>
</feature>
<dbReference type="InterPro" id="IPR036322">
    <property type="entry name" value="WD40_repeat_dom_sf"/>
</dbReference>
<dbReference type="SUPFAM" id="SSF50998">
    <property type="entry name" value="Quinoprotein alcohol dehydrogenase-like"/>
    <property type="match status" value="1"/>
</dbReference>
<feature type="repeat" description="WD" evidence="3">
    <location>
        <begin position="624"/>
        <end position="665"/>
    </location>
</feature>
<dbReference type="InterPro" id="IPR020472">
    <property type="entry name" value="WD40_PAC1"/>
</dbReference>
<dbReference type="Pfam" id="PF20703">
    <property type="entry name" value="nSTAND1"/>
    <property type="match status" value="1"/>
</dbReference>
<keyword evidence="6" id="KW-1185">Reference proteome</keyword>
<accession>A0A370GIC2</accession>
<sequence length="1214" mass="129378">MGADEDEFVDGVVRGGERVVDVRAAQGVMIGAGNTQIIYNYRGTWSEGVAPAPLIDVSGDVESPYRGLGRFTERDAPFFFGRDAAIESVLQRLSRQMSQPGLLMVSGVSGAGKSSLLRAGVLPRVRGAGLPGTPEARDWPCLLLAPGHTPLDELALATAQVAGLDAVTVRRELRRDPAAFALTVAQATATASGSGGGHDRRLLLVVDQFEQLFTQCPDDAQRRAMITALHAAATIAHGESQRAAAVVVLVVRADFEVRCADYEQLTDAIQDRFLVTAMTERQLRLAITEPAKQVGSRVDDDLTAGLIDETLHRTTDSAFTSNGVVSGAGVLPLLSYALDRAWRTRAGDTLTAADYERTGGIERAVAESAQRAYDSLTPSQRMIARQVFTRLAVTGSDGTDTADRVPRPDLTPAGDPVGDVDAVLEAFAAERLLTLAAGTVEVSHEIVFTAWPLLRDTWLAETHDSRVVCTRLRAAAAEWDLHDRDPAYLYSGSVLDTAAATADRISAEPWRYPHLGDSETQFLAAGIRAQRRRTRQRRALQGLLVVLVVALTVATVVAVQASRSSARQRDAAVARELISRSERLATTDPLGSRYSALAAWRIDPTSESRYAMLTAARNPLSAIITGHTGAIGSLTLSHDGRTLAFPTIDDGVQLWDTTTRRPLGDPFPAPSGVYEMAFSVDGATLTIVGGSGNARLWDTAKRQPIGDPLIDAGTSTLAVSPDGRTVATRDDNGIVRLWDVASHQQVGDPITSTPAVRWGTFSPDGTTFATNDANTMQLWDTTTGHPVHDPRPGVGGTLIAQAINRDGTTLARIYDDKTLRLWDTETGREAGSLRDIPSVATVAFSPDGEIIAIGGGDGIVRLWDTATLQPLGDPLTGHTSAIRTLVFTPDGNTIATGSGDGTVRLWDLTARQPIQRAPLAESSATTTAAFSPDGTILATADSIVSREDPGAVRLWDTATRQQIGEPMRTPAGDVTSMAFSPDGTTVTAAGEDHLLQAWDIRNRRQIAVPISVDSGTIRSVAYSRDGNSFATGSFDGNVRLWDIASHRQIGNPWKPTGGTGPMVFGHDGTTLLAGNGRTIRVWDTRSHQTTGADLTLPSNSDVLDMALSPDGNTLAVAANDDTIQLWDMTTRRAISTPISAHAGGTTAMPLTTVGFGPEGRTLLTFDPERAIKTWDTSATADPAAALCSWADGSFTQDQWTTRVPDGPAYRKLCP</sequence>
<dbReference type="PANTHER" id="PTHR44019:SF8">
    <property type="entry name" value="POC1 CENTRIOLAR PROTEIN HOMOLOG"/>
    <property type="match status" value="1"/>
</dbReference>
<evidence type="ECO:0000313" key="5">
    <source>
        <dbReference type="EMBL" id="RDI43545.1"/>
    </source>
</evidence>
<organism evidence="5 6">
    <name type="scientific">Nocardia mexicana</name>
    <dbReference type="NCBI Taxonomy" id="279262"/>
    <lineage>
        <taxon>Bacteria</taxon>
        <taxon>Bacillati</taxon>
        <taxon>Actinomycetota</taxon>
        <taxon>Actinomycetes</taxon>
        <taxon>Mycobacteriales</taxon>
        <taxon>Nocardiaceae</taxon>
        <taxon>Nocardia</taxon>
    </lineage>
</organism>
<feature type="repeat" description="WD" evidence="3">
    <location>
        <begin position="1095"/>
        <end position="1136"/>
    </location>
</feature>
<dbReference type="CDD" id="cd00200">
    <property type="entry name" value="WD40"/>
    <property type="match status" value="1"/>
</dbReference>
<reference evidence="5 6" key="1">
    <citation type="submission" date="2018-07" db="EMBL/GenBank/DDBJ databases">
        <title>Genomic Encyclopedia of Type Strains, Phase IV (KMG-IV): sequencing the most valuable type-strain genomes for metagenomic binning, comparative biology and taxonomic classification.</title>
        <authorList>
            <person name="Goeker M."/>
        </authorList>
    </citation>
    <scope>NUCLEOTIDE SEQUENCE [LARGE SCALE GENOMIC DNA]</scope>
    <source>
        <strain evidence="5 6">DSM 44952</strain>
    </source>
</reference>
<dbReference type="OrthoDB" id="134501at2"/>
<dbReference type="InterPro" id="IPR011047">
    <property type="entry name" value="Quinoprotein_ADH-like_sf"/>
</dbReference>
<dbReference type="InterPro" id="IPR050505">
    <property type="entry name" value="WDR55/POC1"/>
</dbReference>
<dbReference type="InterPro" id="IPR027417">
    <property type="entry name" value="P-loop_NTPase"/>
</dbReference>
<dbReference type="InterPro" id="IPR015943">
    <property type="entry name" value="WD40/YVTN_repeat-like_dom_sf"/>
</dbReference>
<feature type="repeat" description="WD" evidence="3">
    <location>
        <begin position="839"/>
        <end position="873"/>
    </location>
</feature>
<dbReference type="RefSeq" id="WP_068027254.1">
    <property type="nucleotide sequence ID" value="NZ_QQAZ01000020.1"/>
</dbReference>
<evidence type="ECO:0000256" key="2">
    <source>
        <dbReference type="ARBA" id="ARBA00022737"/>
    </source>
</evidence>
<dbReference type="Proteomes" id="UP000255355">
    <property type="component" value="Unassembled WGS sequence"/>
</dbReference>
<dbReference type="InterPro" id="IPR001680">
    <property type="entry name" value="WD40_rpt"/>
</dbReference>
<evidence type="ECO:0000313" key="6">
    <source>
        <dbReference type="Proteomes" id="UP000255355"/>
    </source>
</evidence>
<evidence type="ECO:0000259" key="4">
    <source>
        <dbReference type="Pfam" id="PF20703"/>
    </source>
</evidence>
<dbReference type="InterPro" id="IPR019775">
    <property type="entry name" value="WD40_repeat_CS"/>
</dbReference>
<dbReference type="SUPFAM" id="SSF52540">
    <property type="entry name" value="P-loop containing nucleoside triphosphate hydrolases"/>
    <property type="match status" value="1"/>
</dbReference>
<dbReference type="SMART" id="SM00320">
    <property type="entry name" value="WD40"/>
    <property type="match status" value="13"/>
</dbReference>
<feature type="domain" description="Novel STAND NTPase 1" evidence="4">
    <location>
        <begin position="64"/>
        <end position="486"/>
    </location>
</feature>
<feature type="repeat" description="WD" evidence="3">
    <location>
        <begin position="875"/>
        <end position="916"/>
    </location>
</feature>
<evidence type="ECO:0000256" key="3">
    <source>
        <dbReference type="PROSITE-ProRule" id="PRU00221"/>
    </source>
</evidence>